<name>A0A2T5BPA2_9RHOB</name>
<dbReference type="SUPFAM" id="SSF51735">
    <property type="entry name" value="NAD(P)-binding Rossmann-fold domains"/>
    <property type="match status" value="1"/>
</dbReference>
<organism evidence="2 3">
    <name type="scientific">Rhodovulum imhoffii</name>
    <dbReference type="NCBI Taxonomy" id="365340"/>
    <lineage>
        <taxon>Bacteria</taxon>
        <taxon>Pseudomonadati</taxon>
        <taxon>Pseudomonadota</taxon>
        <taxon>Alphaproteobacteria</taxon>
        <taxon>Rhodobacterales</taxon>
        <taxon>Paracoccaceae</taxon>
        <taxon>Rhodovulum</taxon>
    </lineage>
</organism>
<dbReference type="InterPro" id="IPR051207">
    <property type="entry name" value="ComplexI_NDUFA9_subunit"/>
</dbReference>
<dbReference type="Proteomes" id="UP000243859">
    <property type="component" value="Unassembled WGS sequence"/>
</dbReference>
<dbReference type="CDD" id="cd05271">
    <property type="entry name" value="NDUFA9_like_SDR_a"/>
    <property type="match status" value="1"/>
</dbReference>
<dbReference type="InterPro" id="IPR001509">
    <property type="entry name" value="Epimerase_deHydtase"/>
</dbReference>
<dbReference type="GO" id="GO:0044877">
    <property type="term" value="F:protein-containing complex binding"/>
    <property type="evidence" value="ECO:0007669"/>
    <property type="project" value="TreeGrafter"/>
</dbReference>
<dbReference type="EMBL" id="QAAA01000021">
    <property type="protein sequence ID" value="PTN00837.1"/>
    <property type="molecule type" value="Genomic_DNA"/>
</dbReference>
<keyword evidence="3" id="KW-1185">Reference proteome</keyword>
<sequence length="331" mass="36090">MVKLVTIFGGSGFVGRYVARRMAREGWRVRVAVRRPNEALFVRTYGAVGQVEPVLCNVRDAESVRQALRGADVAINCVGILNEVGRNTFGLTQYHGARHIAEAAQEMGVRRVVQISAIGADPQSDSEYAATKGTAEEVILKHVPEAVILRPSIIFGPEDQFFNRFAGVARFSPVLPLFGAGVRFQPVYVDDVAQAAVLAATGKAGPGVYELGGPEVKSFADMMYDMLDTIHRPGRIVVGLPLWFGSVMGWGLDLLQKLTGSLFVNKVITRDQAKNLARNNVAGEDTMGFADLGMTPVALGAVLPEYLWRFRPSGQYEDVRESVGNLRRPQL</sequence>
<evidence type="ECO:0000313" key="3">
    <source>
        <dbReference type="Proteomes" id="UP000243859"/>
    </source>
</evidence>
<protein>
    <submittedName>
        <fullName evidence="2">NADH dehydrogenase</fullName>
    </submittedName>
</protein>
<dbReference type="RefSeq" id="WP_107893373.1">
    <property type="nucleotide sequence ID" value="NZ_NHSI01000020.1"/>
</dbReference>
<dbReference type="FunFam" id="3.40.50.720:FF:000702">
    <property type="entry name" value="NADH dehydrogenase (Ubiquinone)"/>
    <property type="match status" value="1"/>
</dbReference>
<dbReference type="InterPro" id="IPR036291">
    <property type="entry name" value="NAD(P)-bd_dom_sf"/>
</dbReference>
<accession>A0A2T5BPA2</accession>
<comment type="caution">
    <text evidence="2">The sequence shown here is derived from an EMBL/GenBank/DDBJ whole genome shotgun (WGS) entry which is preliminary data.</text>
</comment>
<evidence type="ECO:0000313" key="2">
    <source>
        <dbReference type="EMBL" id="PTN00837.1"/>
    </source>
</evidence>
<feature type="domain" description="NAD-dependent epimerase/dehydratase" evidence="1">
    <location>
        <begin position="5"/>
        <end position="212"/>
    </location>
</feature>
<reference evidence="2 3" key="1">
    <citation type="submission" date="2018-04" db="EMBL/GenBank/DDBJ databases">
        <title>Genomic Encyclopedia of Archaeal and Bacterial Type Strains, Phase II (KMG-II): from individual species to whole genera.</title>
        <authorList>
            <person name="Goeker M."/>
        </authorList>
    </citation>
    <scope>NUCLEOTIDE SEQUENCE [LARGE SCALE GENOMIC DNA]</scope>
    <source>
        <strain evidence="2 3">DSM 18064</strain>
    </source>
</reference>
<gene>
    <name evidence="2" type="ORF">C8N32_1212</name>
</gene>
<dbReference type="Pfam" id="PF01370">
    <property type="entry name" value="Epimerase"/>
    <property type="match status" value="1"/>
</dbReference>
<dbReference type="OrthoDB" id="9776313at2"/>
<dbReference type="AlphaFoldDB" id="A0A2T5BPA2"/>
<evidence type="ECO:0000259" key="1">
    <source>
        <dbReference type="Pfam" id="PF01370"/>
    </source>
</evidence>
<dbReference type="PANTHER" id="PTHR12126">
    <property type="entry name" value="NADH-UBIQUINONE OXIDOREDUCTASE 39 KDA SUBUNIT-RELATED"/>
    <property type="match status" value="1"/>
</dbReference>
<dbReference type="Gene3D" id="3.40.50.720">
    <property type="entry name" value="NAD(P)-binding Rossmann-like Domain"/>
    <property type="match status" value="1"/>
</dbReference>
<proteinExistence type="predicted"/>
<dbReference type="PANTHER" id="PTHR12126:SF11">
    <property type="entry name" value="NADH DEHYDROGENASE [UBIQUINONE] 1 ALPHA SUBCOMPLEX SUBUNIT 9, MITOCHONDRIAL"/>
    <property type="match status" value="1"/>
</dbReference>